<evidence type="ECO:0000313" key="2">
    <source>
        <dbReference type="Proteomes" id="UP001057452"/>
    </source>
</evidence>
<accession>A0ACB9XCC0</accession>
<comment type="caution">
    <text evidence="1">The sequence shown here is derived from an EMBL/GenBank/DDBJ whole genome shotgun (WGS) entry which is preliminary data.</text>
</comment>
<protein>
    <submittedName>
        <fullName evidence="1">Uncharacterized protein</fullName>
    </submittedName>
</protein>
<name>A0ACB9XCC0_CHAAC</name>
<dbReference type="EMBL" id="CM043791">
    <property type="protein sequence ID" value="KAI4824098.1"/>
    <property type="molecule type" value="Genomic_DNA"/>
</dbReference>
<dbReference type="Proteomes" id="UP001057452">
    <property type="component" value="Chromosome 7"/>
</dbReference>
<keyword evidence="2" id="KW-1185">Reference proteome</keyword>
<organism evidence="1 2">
    <name type="scientific">Chaenocephalus aceratus</name>
    <name type="common">Blackfin icefish</name>
    <name type="synonym">Chaenichthys aceratus</name>
    <dbReference type="NCBI Taxonomy" id="36190"/>
    <lineage>
        <taxon>Eukaryota</taxon>
        <taxon>Metazoa</taxon>
        <taxon>Chordata</taxon>
        <taxon>Craniata</taxon>
        <taxon>Vertebrata</taxon>
        <taxon>Euteleostomi</taxon>
        <taxon>Actinopterygii</taxon>
        <taxon>Neopterygii</taxon>
        <taxon>Teleostei</taxon>
        <taxon>Neoteleostei</taxon>
        <taxon>Acanthomorphata</taxon>
        <taxon>Eupercaria</taxon>
        <taxon>Perciformes</taxon>
        <taxon>Notothenioidei</taxon>
        <taxon>Channichthyidae</taxon>
        <taxon>Chaenocephalus</taxon>
    </lineage>
</organism>
<evidence type="ECO:0000313" key="1">
    <source>
        <dbReference type="EMBL" id="KAI4824098.1"/>
    </source>
</evidence>
<feature type="non-terminal residue" evidence="1">
    <location>
        <position position="97"/>
    </location>
</feature>
<feature type="non-terminal residue" evidence="1">
    <location>
        <position position="1"/>
    </location>
</feature>
<gene>
    <name evidence="1" type="ORF">KUCAC02_012641</name>
</gene>
<reference evidence="1" key="1">
    <citation type="submission" date="2022-05" db="EMBL/GenBank/DDBJ databases">
        <title>Chromosome-level genome of Chaenocephalus aceratus.</title>
        <authorList>
            <person name="Park H."/>
        </authorList>
    </citation>
    <scope>NUCLEOTIDE SEQUENCE</scope>
    <source>
        <strain evidence="1">KU_202001</strain>
    </source>
</reference>
<proteinExistence type="predicted"/>
<sequence>GALLHFTADSGSALHLQEDKRERTNSLPDSPTASNLCPDTLHYFLVARREDKEGAFGANQNPDSGGLSWTFPSMLRSGNEERGSPAGLKEQDHTAPT</sequence>